<organism evidence="2 3">
    <name type="scientific">Phascolarctobacterium succinatutens</name>
    <dbReference type="NCBI Taxonomy" id="626940"/>
    <lineage>
        <taxon>Bacteria</taxon>
        <taxon>Bacillati</taxon>
        <taxon>Bacillota</taxon>
        <taxon>Negativicutes</taxon>
        <taxon>Acidaminococcales</taxon>
        <taxon>Acidaminococcaceae</taxon>
        <taxon>Phascolarctobacterium</taxon>
    </lineage>
</organism>
<dbReference type="InterPro" id="IPR036278">
    <property type="entry name" value="Sialidase_sf"/>
</dbReference>
<evidence type="ECO:0000259" key="1">
    <source>
        <dbReference type="Pfam" id="PF13088"/>
    </source>
</evidence>
<reference evidence="2 3" key="1">
    <citation type="journal article" date="2016" name="Nat. Biotechnol.">
        <title>Measurement of bacterial replication rates in microbial communities.</title>
        <authorList>
            <person name="Brown C.T."/>
            <person name="Olm M.R."/>
            <person name="Thomas B.C."/>
            <person name="Banfield J.F."/>
        </authorList>
    </citation>
    <scope>NUCLEOTIDE SEQUENCE [LARGE SCALE GENOMIC DNA]</scope>
    <source>
        <strain evidence="2">46_33</strain>
    </source>
</reference>
<dbReference type="InterPro" id="IPR011040">
    <property type="entry name" value="Sialidase"/>
</dbReference>
<dbReference type="STRING" id="626940.BHW43_09745"/>
<dbReference type="CDD" id="cd15482">
    <property type="entry name" value="Sialidase_non-viral"/>
    <property type="match status" value="1"/>
</dbReference>
<dbReference type="PANTHER" id="PTHR43752:SF2">
    <property type="entry name" value="BNR_ASP-BOX REPEAT FAMILY PROTEIN"/>
    <property type="match status" value="1"/>
</dbReference>
<dbReference type="PANTHER" id="PTHR43752">
    <property type="entry name" value="BNR/ASP-BOX REPEAT FAMILY PROTEIN"/>
    <property type="match status" value="1"/>
</dbReference>
<dbReference type="Proteomes" id="UP000186777">
    <property type="component" value="Unassembled WGS sequence"/>
</dbReference>
<name>A0A1Q6R209_9FIRM</name>
<proteinExistence type="predicted"/>
<dbReference type="SUPFAM" id="SSF50939">
    <property type="entry name" value="Sialidases"/>
    <property type="match status" value="1"/>
</dbReference>
<sequence length="338" mass="36519">MQKELIMRCLPTAFCHASTVLALPDGSLLCCWFGGTHEGESDVGIYLSRRTDAGWSESKLLVNGAAANWNPVLFAGADGRLLLFYKQGQQIADWQTWLLQSTDNGVTWSGPQELVPGDLSGGRGPVRNKPLRLANGRILAGASTEHGIWKAFADISDDDGASWHKSSAVQIDGLQYQAGEKTADSNIAVSQQSFYGRGVIQPSLWQSADGSVHMLLRSSEGFVYRSDSADDGETWCSAYALSLPNNNSGLDLVRTAGGVLYLVCNPVAANWGQRSPLSLFQSTDEGASWQKLLDLETEPAEFSYPAIIADGEGLVLTYTYKRCNIACVKLSADELVTL</sequence>
<evidence type="ECO:0000313" key="3">
    <source>
        <dbReference type="Proteomes" id="UP000186777"/>
    </source>
</evidence>
<gene>
    <name evidence="2" type="ORF">BHW43_09745</name>
</gene>
<feature type="domain" description="Sialidase" evidence="1">
    <location>
        <begin position="26"/>
        <end position="315"/>
    </location>
</feature>
<dbReference type="RefSeq" id="WP_303680402.1">
    <property type="nucleotide sequence ID" value="NZ_MNTG01000045.1"/>
</dbReference>
<comment type="caution">
    <text evidence="2">The sequence shown here is derived from an EMBL/GenBank/DDBJ whole genome shotgun (WGS) entry which is preliminary data.</text>
</comment>
<protein>
    <recommendedName>
        <fullName evidence="1">Sialidase domain-containing protein</fullName>
    </recommendedName>
</protein>
<evidence type="ECO:0000313" key="2">
    <source>
        <dbReference type="EMBL" id="OLA36418.1"/>
    </source>
</evidence>
<dbReference type="Pfam" id="PF13088">
    <property type="entry name" value="BNR_2"/>
    <property type="match status" value="1"/>
</dbReference>
<accession>A0A1Q6R209</accession>
<dbReference type="Gene3D" id="2.120.10.10">
    <property type="match status" value="1"/>
</dbReference>
<dbReference type="EMBL" id="MNTG01000045">
    <property type="protein sequence ID" value="OLA36418.1"/>
    <property type="molecule type" value="Genomic_DNA"/>
</dbReference>
<dbReference type="AlphaFoldDB" id="A0A1Q6R209"/>